<dbReference type="GO" id="GO:0016020">
    <property type="term" value="C:membrane"/>
    <property type="evidence" value="ECO:0007669"/>
    <property type="project" value="UniProtKB-SubCell"/>
</dbReference>
<evidence type="ECO:0000256" key="1">
    <source>
        <dbReference type="ARBA" id="ARBA00004141"/>
    </source>
</evidence>
<dbReference type="RefSeq" id="XP_007676200.1">
    <property type="nucleotide sequence ID" value="XM_007678010.1"/>
</dbReference>
<evidence type="ECO:0000256" key="4">
    <source>
        <dbReference type="ARBA" id="ARBA00023136"/>
    </source>
</evidence>
<feature type="transmembrane region" description="Helical" evidence="6">
    <location>
        <begin position="81"/>
        <end position="104"/>
    </location>
</feature>
<dbReference type="AlphaFoldDB" id="M2MJI8"/>
<feature type="non-terminal residue" evidence="8">
    <location>
        <position position="264"/>
    </location>
</feature>
<name>M2MJI8_BAUPA</name>
<feature type="transmembrane region" description="Helical" evidence="6">
    <location>
        <begin position="37"/>
        <end position="58"/>
    </location>
</feature>
<dbReference type="PANTHER" id="PTHR33048:SF47">
    <property type="entry name" value="INTEGRAL MEMBRANE PROTEIN-RELATED"/>
    <property type="match status" value="1"/>
</dbReference>
<evidence type="ECO:0000259" key="7">
    <source>
        <dbReference type="Pfam" id="PF20684"/>
    </source>
</evidence>
<dbReference type="Proteomes" id="UP000011761">
    <property type="component" value="Unassembled WGS sequence"/>
</dbReference>
<evidence type="ECO:0000256" key="6">
    <source>
        <dbReference type="SAM" id="Phobius"/>
    </source>
</evidence>
<feature type="transmembrane region" description="Helical" evidence="6">
    <location>
        <begin position="194"/>
        <end position="214"/>
    </location>
</feature>
<feature type="domain" description="Rhodopsin" evidence="7">
    <location>
        <begin position="22"/>
        <end position="257"/>
    </location>
</feature>
<dbReference type="GeneID" id="19114130"/>
<dbReference type="InterPro" id="IPR052337">
    <property type="entry name" value="SAT4-like"/>
</dbReference>
<comment type="similarity">
    <text evidence="5">Belongs to the SAT4 family.</text>
</comment>
<feature type="transmembrane region" description="Helical" evidence="6">
    <location>
        <begin position="116"/>
        <end position="145"/>
    </location>
</feature>
<evidence type="ECO:0000256" key="5">
    <source>
        <dbReference type="ARBA" id="ARBA00038359"/>
    </source>
</evidence>
<keyword evidence="4 6" id="KW-0472">Membrane</keyword>
<dbReference type="PANTHER" id="PTHR33048">
    <property type="entry name" value="PTH11-LIKE INTEGRAL MEMBRANE PROTEIN (AFU_ORTHOLOGUE AFUA_5G11245)"/>
    <property type="match status" value="1"/>
</dbReference>
<evidence type="ECO:0000256" key="3">
    <source>
        <dbReference type="ARBA" id="ARBA00022989"/>
    </source>
</evidence>
<dbReference type="OMA" id="RFRLACY"/>
<sequence length="264" mass="29357">GDAVMGVTIATTIISLIAVISRLATRLGIVRNAGVDDIFIGIAWLFSVATTVTMVLQVKHGMGRHQYDLSEHDQLAQLKPFWVSVIVYNLSISSAKFSILFQYLRIFPQQRFRQACYTLMAVVGIYSCWTFFSAVFACSPISFFWNPMQEGHCLNRFAVWFANAGMNIVTDVATALLPLPVLKSLELPPRQKHVLLVIFALGGFTCIVSILRLYSLYVISATTDISWNNPLAAIWSSVEINTGILCSCLPTLKGCVTRFFPNLF</sequence>
<evidence type="ECO:0000313" key="9">
    <source>
        <dbReference type="Proteomes" id="UP000011761"/>
    </source>
</evidence>
<dbReference type="HOGENOM" id="CLU_028200_0_2_1"/>
<reference evidence="8 9" key="1">
    <citation type="journal article" date="2012" name="PLoS Pathog.">
        <title>Diverse lifestyles and strategies of plant pathogenesis encoded in the genomes of eighteen Dothideomycetes fungi.</title>
        <authorList>
            <person name="Ohm R.A."/>
            <person name="Feau N."/>
            <person name="Henrissat B."/>
            <person name="Schoch C.L."/>
            <person name="Horwitz B.A."/>
            <person name="Barry K.W."/>
            <person name="Condon B.J."/>
            <person name="Copeland A.C."/>
            <person name="Dhillon B."/>
            <person name="Glaser F."/>
            <person name="Hesse C.N."/>
            <person name="Kosti I."/>
            <person name="LaButti K."/>
            <person name="Lindquist E.A."/>
            <person name="Lucas S."/>
            <person name="Salamov A.A."/>
            <person name="Bradshaw R.E."/>
            <person name="Ciuffetti L."/>
            <person name="Hamelin R.C."/>
            <person name="Kema G.H.J."/>
            <person name="Lawrence C."/>
            <person name="Scott J.A."/>
            <person name="Spatafora J.W."/>
            <person name="Turgeon B.G."/>
            <person name="de Wit P.J.G.M."/>
            <person name="Zhong S."/>
            <person name="Goodwin S.B."/>
            <person name="Grigoriev I.V."/>
        </authorList>
    </citation>
    <scope>NUCLEOTIDE SEQUENCE [LARGE SCALE GENOMIC DNA]</scope>
    <source>
        <strain evidence="8 9">UAMH 10762</strain>
    </source>
</reference>
<keyword evidence="3 6" id="KW-1133">Transmembrane helix</keyword>
<accession>M2MJI8</accession>
<feature type="transmembrane region" description="Helical" evidence="6">
    <location>
        <begin position="157"/>
        <end position="182"/>
    </location>
</feature>
<dbReference type="Pfam" id="PF20684">
    <property type="entry name" value="Fung_rhodopsin"/>
    <property type="match status" value="1"/>
</dbReference>
<keyword evidence="2 6" id="KW-0812">Transmembrane</keyword>
<keyword evidence="9" id="KW-1185">Reference proteome</keyword>
<dbReference type="EMBL" id="KB445555">
    <property type="protein sequence ID" value="EMC96856.1"/>
    <property type="molecule type" value="Genomic_DNA"/>
</dbReference>
<dbReference type="InterPro" id="IPR049326">
    <property type="entry name" value="Rhodopsin_dom_fungi"/>
</dbReference>
<dbReference type="OrthoDB" id="444631at2759"/>
<protein>
    <recommendedName>
        <fullName evidence="7">Rhodopsin domain-containing protein</fullName>
    </recommendedName>
</protein>
<evidence type="ECO:0000313" key="8">
    <source>
        <dbReference type="EMBL" id="EMC96856.1"/>
    </source>
</evidence>
<proteinExistence type="inferred from homology"/>
<gene>
    <name evidence="8" type="ORF">BAUCODRAFT_41690</name>
</gene>
<feature type="transmembrane region" description="Helical" evidence="6">
    <location>
        <begin position="6"/>
        <end position="25"/>
    </location>
</feature>
<feature type="non-terminal residue" evidence="8">
    <location>
        <position position="1"/>
    </location>
</feature>
<dbReference type="eggNOG" id="ENOG502S025">
    <property type="taxonomic scope" value="Eukaryota"/>
</dbReference>
<dbReference type="KEGG" id="bcom:BAUCODRAFT_41690"/>
<comment type="subcellular location">
    <subcellularLocation>
        <location evidence="1">Membrane</location>
        <topology evidence="1">Multi-pass membrane protein</topology>
    </subcellularLocation>
</comment>
<evidence type="ECO:0000256" key="2">
    <source>
        <dbReference type="ARBA" id="ARBA00022692"/>
    </source>
</evidence>
<organism evidence="8 9">
    <name type="scientific">Baudoinia panamericana (strain UAMH 10762)</name>
    <name type="common">Angels' share fungus</name>
    <name type="synonym">Baudoinia compniacensis (strain UAMH 10762)</name>
    <dbReference type="NCBI Taxonomy" id="717646"/>
    <lineage>
        <taxon>Eukaryota</taxon>
        <taxon>Fungi</taxon>
        <taxon>Dikarya</taxon>
        <taxon>Ascomycota</taxon>
        <taxon>Pezizomycotina</taxon>
        <taxon>Dothideomycetes</taxon>
        <taxon>Dothideomycetidae</taxon>
        <taxon>Mycosphaerellales</taxon>
        <taxon>Teratosphaeriaceae</taxon>
        <taxon>Baudoinia</taxon>
    </lineage>
</organism>